<evidence type="ECO:0000256" key="10">
    <source>
        <dbReference type="RuleBase" id="RU368065"/>
    </source>
</evidence>
<evidence type="ECO:0000256" key="2">
    <source>
        <dbReference type="ARBA" id="ARBA00009187"/>
    </source>
</evidence>
<evidence type="ECO:0000256" key="5">
    <source>
        <dbReference type="ARBA" id="ARBA00022824"/>
    </source>
</evidence>
<dbReference type="GO" id="GO:0097036">
    <property type="term" value="P:regulation of plasma membrane sterol distribution"/>
    <property type="evidence" value="ECO:0007669"/>
    <property type="project" value="UniProtKB-UniRule"/>
</dbReference>
<keyword evidence="10" id="KW-0746">Sphingolipid metabolism</keyword>
<dbReference type="GO" id="GO:0000139">
    <property type="term" value="C:Golgi membrane"/>
    <property type="evidence" value="ECO:0007669"/>
    <property type="project" value="UniProtKB-SubCell"/>
</dbReference>
<dbReference type="PANTHER" id="PTHR14467">
    <property type="entry name" value="ARV1"/>
    <property type="match status" value="1"/>
</dbReference>
<comment type="caution">
    <text evidence="10">Lacks conserved residue(s) required for the propagation of feature annotation.</text>
</comment>
<keyword evidence="12" id="KW-1185">Reference proteome</keyword>
<comment type="function">
    <text evidence="10">Mediator of sterol homeostasis involved in sterol uptake, trafficking and distribution into membranes.</text>
</comment>
<evidence type="ECO:0000313" key="11">
    <source>
        <dbReference type="EMBL" id="KAF4610909.1"/>
    </source>
</evidence>
<dbReference type="EMBL" id="JAACJL010000058">
    <property type="protein sequence ID" value="KAF4610909.1"/>
    <property type="molecule type" value="Genomic_DNA"/>
</dbReference>
<feature type="transmembrane region" description="Helical" evidence="10">
    <location>
        <begin position="177"/>
        <end position="202"/>
    </location>
</feature>
<evidence type="ECO:0000313" key="12">
    <source>
        <dbReference type="Proteomes" id="UP000521872"/>
    </source>
</evidence>
<keyword evidence="8 10" id="KW-0443">Lipid metabolism</keyword>
<keyword evidence="6 10" id="KW-1133">Transmembrane helix</keyword>
<evidence type="ECO:0000256" key="4">
    <source>
        <dbReference type="ARBA" id="ARBA00022692"/>
    </source>
</evidence>
<keyword evidence="7 10" id="KW-0445">Lipid transport</keyword>
<keyword evidence="4 10" id="KW-0812">Transmembrane</keyword>
<dbReference type="Pfam" id="PF04161">
    <property type="entry name" value="Arv1"/>
    <property type="match status" value="1"/>
</dbReference>
<evidence type="ECO:0000256" key="1">
    <source>
        <dbReference type="ARBA" id="ARBA00004477"/>
    </source>
</evidence>
<protein>
    <recommendedName>
        <fullName evidence="10">Protein ARV</fullName>
    </recommendedName>
</protein>
<dbReference type="Proteomes" id="UP000521872">
    <property type="component" value="Unassembled WGS sequence"/>
</dbReference>
<comment type="similarity">
    <text evidence="2 10">Belongs to the ARV1 family.</text>
</comment>
<keyword evidence="10" id="KW-0333">Golgi apparatus</keyword>
<dbReference type="GO" id="GO:0032541">
    <property type="term" value="C:cortical endoplasmic reticulum"/>
    <property type="evidence" value="ECO:0007669"/>
    <property type="project" value="TreeGrafter"/>
</dbReference>
<keyword evidence="5 10" id="KW-0256">Endoplasmic reticulum</keyword>
<organism evidence="11 12">
    <name type="scientific">Agrocybe pediades</name>
    <dbReference type="NCBI Taxonomy" id="84607"/>
    <lineage>
        <taxon>Eukaryota</taxon>
        <taxon>Fungi</taxon>
        <taxon>Dikarya</taxon>
        <taxon>Basidiomycota</taxon>
        <taxon>Agaricomycotina</taxon>
        <taxon>Agaricomycetes</taxon>
        <taxon>Agaricomycetidae</taxon>
        <taxon>Agaricales</taxon>
        <taxon>Agaricineae</taxon>
        <taxon>Strophariaceae</taxon>
        <taxon>Agrocybe</taxon>
    </lineage>
</organism>
<dbReference type="AlphaFoldDB" id="A0A8H4QGY7"/>
<comment type="function">
    <text evidence="10">Regulates also the sphingolipid metabolism.</text>
</comment>
<name>A0A8H4QGY7_9AGAR</name>
<reference evidence="11 12" key="1">
    <citation type="submission" date="2019-12" db="EMBL/GenBank/DDBJ databases">
        <authorList>
            <person name="Floudas D."/>
            <person name="Bentzer J."/>
            <person name="Ahren D."/>
            <person name="Johansson T."/>
            <person name="Persson P."/>
            <person name="Tunlid A."/>
        </authorList>
    </citation>
    <scope>NUCLEOTIDE SEQUENCE [LARGE SCALE GENOMIC DNA]</scope>
    <source>
        <strain evidence="11 12">CBS 102.39</strain>
    </source>
</reference>
<dbReference type="GO" id="GO:0032366">
    <property type="term" value="P:intracellular sterol transport"/>
    <property type="evidence" value="ECO:0007669"/>
    <property type="project" value="UniProtKB-UniRule"/>
</dbReference>
<dbReference type="InterPro" id="IPR007290">
    <property type="entry name" value="Arv1"/>
</dbReference>
<dbReference type="PANTHER" id="PTHR14467:SF0">
    <property type="entry name" value="PROTEIN ARV1"/>
    <property type="match status" value="1"/>
</dbReference>
<evidence type="ECO:0000256" key="7">
    <source>
        <dbReference type="ARBA" id="ARBA00023055"/>
    </source>
</evidence>
<evidence type="ECO:0000256" key="8">
    <source>
        <dbReference type="ARBA" id="ARBA00023098"/>
    </source>
</evidence>
<dbReference type="GO" id="GO:0016125">
    <property type="term" value="P:sterol metabolic process"/>
    <property type="evidence" value="ECO:0007669"/>
    <property type="project" value="UniProtKB-UniRule"/>
</dbReference>
<comment type="subcellular location">
    <subcellularLocation>
        <location evidence="1 10">Endoplasmic reticulum membrane</location>
        <topology evidence="1 10">Multi-pass membrane protein</topology>
    </subcellularLocation>
    <subcellularLocation>
        <location evidence="10">Golgi apparatus membrane</location>
        <topology evidence="10">Multi-pass membrane protein</topology>
    </subcellularLocation>
</comment>
<dbReference type="GO" id="GO:0006665">
    <property type="term" value="P:sphingolipid metabolic process"/>
    <property type="evidence" value="ECO:0007669"/>
    <property type="project" value="UniProtKB-UniRule"/>
</dbReference>
<feature type="transmembrane region" description="Helical" evidence="10">
    <location>
        <begin position="129"/>
        <end position="156"/>
    </location>
</feature>
<evidence type="ECO:0000256" key="3">
    <source>
        <dbReference type="ARBA" id="ARBA00022448"/>
    </source>
</evidence>
<keyword evidence="9 10" id="KW-0472">Membrane</keyword>
<sequence length="315" mass="35229">MPICTSCTHSISYLYTVYESENNLRLEQCPKCHEFVDPYVEHDLLTILLDLVLLKRGVYRHLLYNRGAEPRRLTGKKTPSGQQHTYANRKTVVVNPTARTGSCLAGCFHTMELPRLSPDTLSTSQAAIAFLRVFLGTVAETVAFHGGVTLACYLIMKFLDLFKASSPKTDIRQQFDLSLIPLSLFYSSITKLFLLFLLTIWLPQKQTTPLPPAENTLPSWTKLITEIDNTTSSYLIGALQILDDDKLDREWIVRNILGGMSAGFGLRVILDIHPAFTTFIILAGWAAKTAVATLVSRWVGGNDMARDAWLAYSIP</sequence>
<dbReference type="SUPFAM" id="SSF144020">
    <property type="entry name" value="FdhE-like"/>
    <property type="match status" value="1"/>
</dbReference>
<evidence type="ECO:0000256" key="9">
    <source>
        <dbReference type="ARBA" id="ARBA00023136"/>
    </source>
</evidence>
<gene>
    <name evidence="11" type="ORF">D9613_007237</name>
</gene>
<accession>A0A8H4QGY7</accession>
<keyword evidence="3 10" id="KW-0813">Transport</keyword>
<proteinExistence type="inferred from homology"/>
<dbReference type="InterPro" id="IPR024064">
    <property type="entry name" value="FdhE-like_sf"/>
</dbReference>
<evidence type="ECO:0000256" key="6">
    <source>
        <dbReference type="ARBA" id="ARBA00022989"/>
    </source>
</evidence>
<comment type="caution">
    <text evidence="11">The sequence shown here is derived from an EMBL/GenBank/DDBJ whole genome shotgun (WGS) entry which is preliminary data.</text>
</comment>
<dbReference type="GO" id="GO:0005789">
    <property type="term" value="C:endoplasmic reticulum membrane"/>
    <property type="evidence" value="ECO:0007669"/>
    <property type="project" value="UniProtKB-SubCell"/>
</dbReference>